<dbReference type="PANTHER" id="PTHR30537">
    <property type="entry name" value="HTH-TYPE TRANSCRIPTIONAL REGULATOR"/>
    <property type="match status" value="1"/>
</dbReference>
<dbReference type="SUPFAM" id="SSF53850">
    <property type="entry name" value="Periplasmic binding protein-like II"/>
    <property type="match status" value="1"/>
</dbReference>
<keyword evidence="4" id="KW-0804">Transcription</keyword>
<keyword evidence="3" id="KW-0238">DNA-binding</keyword>
<dbReference type="Gene3D" id="3.40.190.290">
    <property type="match status" value="1"/>
</dbReference>
<dbReference type="InterPro" id="IPR005119">
    <property type="entry name" value="LysR_subst-bd"/>
</dbReference>
<dbReference type="PANTHER" id="PTHR30537:SF5">
    <property type="entry name" value="HTH-TYPE TRANSCRIPTIONAL ACTIVATOR TTDR-RELATED"/>
    <property type="match status" value="1"/>
</dbReference>
<dbReference type="RefSeq" id="WP_087505491.1">
    <property type="nucleotide sequence ID" value="NZ_BMDX01000006.1"/>
</dbReference>
<dbReference type="InterPro" id="IPR058163">
    <property type="entry name" value="LysR-type_TF_proteobact-type"/>
</dbReference>
<gene>
    <name evidence="6" type="ORF">GCM10011369_15130</name>
</gene>
<evidence type="ECO:0000256" key="4">
    <source>
        <dbReference type="ARBA" id="ARBA00023163"/>
    </source>
</evidence>
<dbReference type="InterPro" id="IPR000847">
    <property type="entry name" value="LysR_HTH_N"/>
</dbReference>
<reference evidence="7" key="1">
    <citation type="journal article" date="2019" name="Int. J. Syst. Evol. Microbiol.">
        <title>The Global Catalogue of Microorganisms (GCM) 10K type strain sequencing project: providing services to taxonomists for standard genome sequencing and annotation.</title>
        <authorList>
            <consortium name="The Broad Institute Genomics Platform"/>
            <consortium name="The Broad Institute Genome Sequencing Center for Infectious Disease"/>
            <person name="Wu L."/>
            <person name="Ma J."/>
        </authorList>
    </citation>
    <scope>NUCLEOTIDE SEQUENCE [LARGE SCALE GENOMIC DNA]</scope>
    <source>
        <strain evidence="7">CGMCC 1.10130</strain>
    </source>
</reference>
<dbReference type="InterPro" id="IPR036390">
    <property type="entry name" value="WH_DNA-bd_sf"/>
</dbReference>
<evidence type="ECO:0000313" key="6">
    <source>
        <dbReference type="EMBL" id="GGA74269.1"/>
    </source>
</evidence>
<protein>
    <submittedName>
        <fullName evidence="6">LysR family transcriptional regulator</fullName>
    </submittedName>
</protein>
<evidence type="ECO:0000313" key="7">
    <source>
        <dbReference type="Proteomes" id="UP000619743"/>
    </source>
</evidence>
<comment type="caution">
    <text evidence="6">The sequence shown here is derived from an EMBL/GenBank/DDBJ whole genome shotgun (WGS) entry which is preliminary data.</text>
</comment>
<dbReference type="PROSITE" id="PS50931">
    <property type="entry name" value="HTH_LYSR"/>
    <property type="match status" value="1"/>
</dbReference>
<dbReference type="GO" id="GO:0043565">
    <property type="term" value="F:sequence-specific DNA binding"/>
    <property type="evidence" value="ECO:0007669"/>
    <property type="project" value="TreeGrafter"/>
</dbReference>
<comment type="similarity">
    <text evidence="1">Belongs to the LysR transcriptional regulatory family.</text>
</comment>
<dbReference type="Pfam" id="PF00126">
    <property type="entry name" value="HTH_1"/>
    <property type="match status" value="1"/>
</dbReference>
<dbReference type="OrthoDB" id="9786526at2"/>
<feature type="domain" description="HTH lysR-type" evidence="5">
    <location>
        <begin position="1"/>
        <end position="58"/>
    </location>
</feature>
<dbReference type="FunFam" id="1.10.10.10:FF:000001">
    <property type="entry name" value="LysR family transcriptional regulator"/>
    <property type="match status" value="1"/>
</dbReference>
<dbReference type="Proteomes" id="UP000619743">
    <property type="component" value="Unassembled WGS sequence"/>
</dbReference>
<keyword evidence="7" id="KW-1185">Reference proteome</keyword>
<dbReference type="AlphaFoldDB" id="A0A8J2U4B1"/>
<name>A0A8J2U4B1_9GAMM</name>
<dbReference type="CDD" id="cd08422">
    <property type="entry name" value="PBP2_CrgA_like"/>
    <property type="match status" value="1"/>
</dbReference>
<dbReference type="EMBL" id="BMDX01000006">
    <property type="protein sequence ID" value="GGA74269.1"/>
    <property type="molecule type" value="Genomic_DNA"/>
</dbReference>
<proteinExistence type="inferred from homology"/>
<accession>A0A8J2U4B1</accession>
<evidence type="ECO:0000256" key="2">
    <source>
        <dbReference type="ARBA" id="ARBA00023015"/>
    </source>
</evidence>
<dbReference type="GO" id="GO:0006351">
    <property type="term" value="P:DNA-templated transcription"/>
    <property type="evidence" value="ECO:0007669"/>
    <property type="project" value="TreeGrafter"/>
</dbReference>
<sequence length="302" mass="34351">MKLEDMELFVLVAELGSFTKAGDYCDMPKSTVSRRVKELEDSLKVRLLNRTTRALHLTQQGEVFYQRAKTILDDIARIQNEVATEQATASGRITVYAPSLLFHVFARWVTQFRKDFPNISLELLSRDDNAPLADDKRFDLLFQAGTLEDSSLIAKKICDIPGGYYASPDYLAQAGTPETPNDLVNHDILFRELVHGEEPKWQFKDQDSEYIVQLEPSVITDSPQGLLALAKSGAGISRLSDIHAREPLENGELVQLFDGRYKMQVPIYALYPSRRYMPERVRLLLQFLETELPKAVNQLLSR</sequence>
<evidence type="ECO:0000256" key="1">
    <source>
        <dbReference type="ARBA" id="ARBA00009437"/>
    </source>
</evidence>
<keyword evidence="2" id="KW-0805">Transcription regulation</keyword>
<dbReference type="Pfam" id="PF03466">
    <property type="entry name" value="LysR_substrate"/>
    <property type="match status" value="1"/>
</dbReference>
<organism evidence="6 7">
    <name type="scientific">Neiella marina</name>
    <dbReference type="NCBI Taxonomy" id="508461"/>
    <lineage>
        <taxon>Bacteria</taxon>
        <taxon>Pseudomonadati</taxon>
        <taxon>Pseudomonadota</taxon>
        <taxon>Gammaproteobacteria</taxon>
        <taxon>Alteromonadales</taxon>
        <taxon>Echinimonadaceae</taxon>
        <taxon>Neiella</taxon>
    </lineage>
</organism>
<dbReference type="SUPFAM" id="SSF46785">
    <property type="entry name" value="Winged helix' DNA-binding domain"/>
    <property type="match status" value="1"/>
</dbReference>
<dbReference type="Gene3D" id="1.10.10.10">
    <property type="entry name" value="Winged helix-like DNA-binding domain superfamily/Winged helix DNA-binding domain"/>
    <property type="match status" value="1"/>
</dbReference>
<dbReference type="InterPro" id="IPR036388">
    <property type="entry name" value="WH-like_DNA-bd_sf"/>
</dbReference>
<evidence type="ECO:0000259" key="5">
    <source>
        <dbReference type="PROSITE" id="PS50931"/>
    </source>
</evidence>
<evidence type="ECO:0000256" key="3">
    <source>
        <dbReference type="ARBA" id="ARBA00023125"/>
    </source>
</evidence>
<dbReference type="GO" id="GO:0003700">
    <property type="term" value="F:DNA-binding transcription factor activity"/>
    <property type="evidence" value="ECO:0007669"/>
    <property type="project" value="InterPro"/>
</dbReference>